<reference evidence="1" key="1">
    <citation type="submission" date="2020-02" db="EMBL/GenBank/DDBJ databases">
        <authorList>
            <person name="Meier V. D."/>
        </authorList>
    </citation>
    <scope>NUCLEOTIDE SEQUENCE</scope>
    <source>
        <strain evidence="1">AVDCRST_MAG84</strain>
    </source>
</reference>
<proteinExistence type="predicted"/>
<dbReference type="EMBL" id="CADCTZ010000371">
    <property type="protein sequence ID" value="CAA9337308.1"/>
    <property type="molecule type" value="Genomic_DNA"/>
</dbReference>
<sequence>MRAGCSSPIVSILDRQPAIAKKSNYSEGKINHFLAGFTQKPGFFTKISPRTPLIPLYKPGFFGIIA</sequence>
<protein>
    <submittedName>
        <fullName evidence="1">Uncharacterized protein</fullName>
    </submittedName>
</protein>
<evidence type="ECO:0000313" key="1">
    <source>
        <dbReference type="EMBL" id="CAA9337308.1"/>
    </source>
</evidence>
<dbReference type="AlphaFoldDB" id="A0A6J4LML2"/>
<gene>
    <name evidence="1" type="ORF">AVDCRST_MAG84-2190</name>
</gene>
<name>A0A6J4LML2_9CYAN</name>
<organism evidence="1">
    <name type="scientific">uncultured Microcoleus sp</name>
    <dbReference type="NCBI Taxonomy" id="259945"/>
    <lineage>
        <taxon>Bacteria</taxon>
        <taxon>Bacillati</taxon>
        <taxon>Cyanobacteriota</taxon>
        <taxon>Cyanophyceae</taxon>
        <taxon>Oscillatoriophycideae</taxon>
        <taxon>Oscillatoriales</taxon>
        <taxon>Microcoleaceae</taxon>
        <taxon>Microcoleus</taxon>
        <taxon>environmental samples</taxon>
    </lineage>
</organism>
<accession>A0A6J4LML2</accession>